<sequence length="345" mass="36309">MQITNRRLGLAALVTTAALALTACGGGSEAETTDSSASASSSASSSAGASAEAQSFPLEIEDMAGNQVTIESADSIIATDNRIFRTLEDWGVELSAAPLGLMNEGTVDYPSDDSIIDLGSHREPNMEGFVEAEPDLVLNGQRFSGQTDKIKPLIGDAAFLDTNVVEGEPLESELRRQTTLLGDIFAKQAEAEALVADFDAAIEEAKGAYDAEQTVVGLIATGGDLSYAAPSTGRAIGPVFDMLGLTPALEREGSTNHQGDDISVEAIAEANPDWLLVMDRDAATSSSEEEGYQPAAELIEGSEALQNVTAVQEGNIVYLPEDFYVHEDIQNYTTFLTELAEAFGA</sequence>
<dbReference type="PROSITE" id="PS51257">
    <property type="entry name" value="PROKAR_LIPOPROTEIN"/>
    <property type="match status" value="1"/>
</dbReference>
<evidence type="ECO:0000256" key="6">
    <source>
        <dbReference type="SAM" id="SignalP"/>
    </source>
</evidence>
<dbReference type="RefSeq" id="WP_188805768.1">
    <property type="nucleotide sequence ID" value="NZ_BAAAOU010000005.1"/>
</dbReference>
<dbReference type="PANTHER" id="PTHR30532">
    <property type="entry name" value="IRON III DICITRATE-BINDING PERIPLASMIC PROTEIN"/>
    <property type="match status" value="1"/>
</dbReference>
<evidence type="ECO:0000256" key="2">
    <source>
        <dbReference type="ARBA" id="ARBA00008814"/>
    </source>
</evidence>
<dbReference type="PROSITE" id="PS50983">
    <property type="entry name" value="FE_B12_PBP"/>
    <property type="match status" value="1"/>
</dbReference>
<feature type="region of interest" description="Disordered" evidence="5">
    <location>
        <begin position="26"/>
        <end position="50"/>
    </location>
</feature>
<gene>
    <name evidence="8" type="ORF">GCM10010977_17450</name>
</gene>
<comment type="caution">
    <text evidence="8">The sequence shown here is derived from an EMBL/GenBank/DDBJ whole genome shotgun (WGS) entry which is preliminary data.</text>
</comment>
<dbReference type="PANTHER" id="PTHR30532:SF28">
    <property type="entry name" value="PETROBACTIN-BINDING PROTEIN YCLQ"/>
    <property type="match status" value="1"/>
</dbReference>
<dbReference type="Gene3D" id="3.40.50.1980">
    <property type="entry name" value="Nitrogenase molybdenum iron protein domain"/>
    <property type="match status" value="2"/>
</dbReference>
<evidence type="ECO:0000256" key="1">
    <source>
        <dbReference type="ARBA" id="ARBA00004196"/>
    </source>
</evidence>
<comment type="subcellular location">
    <subcellularLocation>
        <location evidence="1">Cell envelope</location>
    </subcellularLocation>
</comment>
<accession>A0ABQ2LZ86</accession>
<dbReference type="Pfam" id="PF01497">
    <property type="entry name" value="Peripla_BP_2"/>
    <property type="match status" value="1"/>
</dbReference>
<evidence type="ECO:0000256" key="3">
    <source>
        <dbReference type="ARBA" id="ARBA00022448"/>
    </source>
</evidence>
<organism evidence="8 9">
    <name type="scientific">Citricoccus zhacaiensis</name>
    <dbReference type="NCBI Taxonomy" id="489142"/>
    <lineage>
        <taxon>Bacteria</taxon>
        <taxon>Bacillati</taxon>
        <taxon>Actinomycetota</taxon>
        <taxon>Actinomycetes</taxon>
        <taxon>Micrococcales</taxon>
        <taxon>Micrococcaceae</taxon>
        <taxon>Citricoccus</taxon>
    </lineage>
</organism>
<feature type="domain" description="Fe/B12 periplasmic-binding" evidence="7">
    <location>
        <begin position="75"/>
        <end position="345"/>
    </location>
</feature>
<feature type="signal peptide" evidence="6">
    <location>
        <begin position="1"/>
        <end position="23"/>
    </location>
</feature>
<protein>
    <submittedName>
        <fullName evidence="8">Iron ABC transporter substrate-binding protein</fullName>
    </submittedName>
</protein>
<dbReference type="InterPro" id="IPR002491">
    <property type="entry name" value="ABC_transptr_periplasmic_BD"/>
</dbReference>
<evidence type="ECO:0000313" key="9">
    <source>
        <dbReference type="Proteomes" id="UP000642509"/>
    </source>
</evidence>
<keyword evidence="9" id="KW-1185">Reference proteome</keyword>
<dbReference type="SUPFAM" id="SSF53807">
    <property type="entry name" value="Helical backbone' metal receptor"/>
    <property type="match status" value="1"/>
</dbReference>
<evidence type="ECO:0000256" key="5">
    <source>
        <dbReference type="SAM" id="MobiDB-lite"/>
    </source>
</evidence>
<proteinExistence type="inferred from homology"/>
<keyword evidence="3" id="KW-0813">Transport</keyword>
<dbReference type="EMBL" id="BMLQ01000004">
    <property type="protein sequence ID" value="GGO45215.1"/>
    <property type="molecule type" value="Genomic_DNA"/>
</dbReference>
<feature type="chain" id="PRO_5046340275" evidence="6">
    <location>
        <begin position="24"/>
        <end position="345"/>
    </location>
</feature>
<dbReference type="Proteomes" id="UP000642509">
    <property type="component" value="Unassembled WGS sequence"/>
</dbReference>
<evidence type="ECO:0000256" key="4">
    <source>
        <dbReference type="ARBA" id="ARBA00022729"/>
    </source>
</evidence>
<reference evidence="9" key="1">
    <citation type="journal article" date="2019" name="Int. J. Syst. Evol. Microbiol.">
        <title>The Global Catalogue of Microorganisms (GCM) 10K type strain sequencing project: providing services to taxonomists for standard genome sequencing and annotation.</title>
        <authorList>
            <consortium name="The Broad Institute Genomics Platform"/>
            <consortium name="The Broad Institute Genome Sequencing Center for Infectious Disease"/>
            <person name="Wu L."/>
            <person name="Ma J."/>
        </authorList>
    </citation>
    <scope>NUCLEOTIDE SEQUENCE [LARGE SCALE GENOMIC DNA]</scope>
    <source>
        <strain evidence="9">CGMCC 1.7064</strain>
    </source>
</reference>
<evidence type="ECO:0000259" key="7">
    <source>
        <dbReference type="PROSITE" id="PS50983"/>
    </source>
</evidence>
<comment type="similarity">
    <text evidence="2">Belongs to the bacterial solute-binding protein 8 family.</text>
</comment>
<keyword evidence="4 6" id="KW-0732">Signal</keyword>
<dbReference type="InterPro" id="IPR051313">
    <property type="entry name" value="Bact_iron-sidero_bind"/>
</dbReference>
<evidence type="ECO:0000313" key="8">
    <source>
        <dbReference type="EMBL" id="GGO45215.1"/>
    </source>
</evidence>
<name>A0ABQ2LZ86_9MICC</name>